<evidence type="ECO:0000259" key="1">
    <source>
        <dbReference type="Pfam" id="PF00350"/>
    </source>
</evidence>
<feature type="domain" description="Dynamin N-terminal" evidence="1">
    <location>
        <begin position="43"/>
        <end position="231"/>
    </location>
</feature>
<organism evidence="2 3">
    <name type="scientific">Micromonospora haikouensis</name>
    <dbReference type="NCBI Taxonomy" id="686309"/>
    <lineage>
        <taxon>Bacteria</taxon>
        <taxon>Bacillati</taxon>
        <taxon>Actinomycetota</taxon>
        <taxon>Actinomycetes</taxon>
        <taxon>Micromonosporales</taxon>
        <taxon>Micromonosporaceae</taxon>
        <taxon>Micromonospora</taxon>
    </lineage>
</organism>
<sequence>MMAGIWLDVLDEIARTCTAHGRADLLRTVHHKRVQLLDPALRVLVVGEPGQGKSQLVNAVVTAQVCPVGDGRTTVLPTVVRHAETACAAVVRHPVQRERPAGSDGAAALASAGSSVAPYAAVPAVSPAAERTPLPLDRLAAGVAGIIPRGAGPAHVEVGVPRALLADGLVLVDTPAGDGTIPASGTPEAALHRADLVLLVSDSTRELSVAELNLLLHLTRSHPNVAVVQTKTDLVPDWRAVAERNRRHLHEAGVPAALIPVSAALRLRAAVADDHPLNAESGFPVLIARLRRDLAGKGDALARTAVTMLARTVVEQLAAPLRAELDSQQVEEQAGPISRLHAAQREVDELRRCSTRWQNALSDEMTDLLSDIEYDLRERTRQILREVDTAFDTADPLTGWDVFEEWLERSLAAAARENREWLVRRCDWTARRLAAHFGRYGHDALPEWSTAVPEDPAERLPHFERPAIDRFTVTQKVLSGMKGSYGGMLMCGLALTLAGMPMINPVSVGFGALLGGKAIRDESRQHLRHRQSAAKTAVQRHVDEFFLRVTKDCRDTARQVQRLLRNHFTALTEELQEGIVQSLRSAKQAADTDAAARDRRQREIRARMARLARLHEQAQGLTAGRGAGPVLLEQPA</sequence>
<gene>
    <name evidence="2" type="ORF">TK50_05520</name>
</gene>
<proteinExistence type="predicted"/>
<dbReference type="EMBL" id="JXSX01000001">
    <property type="protein sequence ID" value="KIR64994.1"/>
    <property type="molecule type" value="Genomic_DNA"/>
</dbReference>
<dbReference type="PANTHER" id="PTHR43681">
    <property type="entry name" value="TRANSMEMBRANE GTPASE FZO"/>
    <property type="match status" value="1"/>
</dbReference>
<dbReference type="InterPro" id="IPR045063">
    <property type="entry name" value="Dynamin_N"/>
</dbReference>
<dbReference type="AlphaFoldDB" id="A0A0D0X259"/>
<keyword evidence="3" id="KW-1185">Reference proteome</keyword>
<comment type="caution">
    <text evidence="2">The sequence shown here is derived from an EMBL/GenBank/DDBJ whole genome shotgun (WGS) entry which is preliminary data.</text>
</comment>
<dbReference type="Gene3D" id="3.40.50.300">
    <property type="entry name" value="P-loop containing nucleotide triphosphate hydrolases"/>
    <property type="match status" value="1"/>
</dbReference>
<dbReference type="PANTHER" id="PTHR43681:SF1">
    <property type="entry name" value="SARCALUMENIN"/>
    <property type="match status" value="1"/>
</dbReference>
<evidence type="ECO:0000313" key="3">
    <source>
        <dbReference type="Proteomes" id="UP000032254"/>
    </source>
</evidence>
<dbReference type="Pfam" id="PF00350">
    <property type="entry name" value="Dynamin_N"/>
    <property type="match status" value="1"/>
</dbReference>
<accession>A0A0D0X259</accession>
<dbReference type="SUPFAM" id="SSF52540">
    <property type="entry name" value="P-loop containing nucleoside triphosphate hydrolases"/>
    <property type="match status" value="1"/>
</dbReference>
<dbReference type="InterPro" id="IPR027417">
    <property type="entry name" value="P-loop_NTPase"/>
</dbReference>
<evidence type="ECO:0000313" key="2">
    <source>
        <dbReference type="EMBL" id="KIR64994.1"/>
    </source>
</evidence>
<dbReference type="Proteomes" id="UP000032254">
    <property type="component" value="Unassembled WGS sequence"/>
</dbReference>
<reference evidence="2 3" key="1">
    <citation type="submission" date="2015-01" db="EMBL/GenBank/DDBJ databases">
        <title>Sequencing and annotation of Micromonospora carbonacea strain JXNU-1 genome.</title>
        <authorList>
            <person name="Long Z."/>
            <person name="Huang Y."/>
            <person name="Jiang Y."/>
        </authorList>
    </citation>
    <scope>NUCLEOTIDE SEQUENCE [LARGE SCALE GENOMIC DNA]</scope>
    <source>
        <strain evidence="2 3">JXNU-1</strain>
    </source>
</reference>
<dbReference type="PATRIC" id="fig|47853.6.peg.1179"/>
<protein>
    <submittedName>
        <fullName evidence="2">GTP-binding protein</fullName>
    </submittedName>
</protein>
<name>A0A0D0X259_9ACTN</name>
<dbReference type="InterPro" id="IPR051943">
    <property type="entry name" value="TRAFAC_Dynamin-like_GTPase"/>
</dbReference>